<name>A0A3M0FVI6_9FLAO</name>
<dbReference type="Gene3D" id="2.60.40.3140">
    <property type="match status" value="1"/>
</dbReference>
<keyword evidence="2" id="KW-0732">Signal</keyword>
<protein>
    <submittedName>
        <fullName evidence="4">DUF2569 family protein</fullName>
    </submittedName>
</protein>
<feature type="chain" id="PRO_5018166697" evidence="2">
    <location>
        <begin position="19"/>
        <end position="879"/>
    </location>
</feature>
<feature type="transmembrane region" description="Helical" evidence="1">
    <location>
        <begin position="742"/>
        <end position="767"/>
    </location>
</feature>
<keyword evidence="5" id="KW-1185">Reference proteome</keyword>
<dbReference type="Gene3D" id="3.10.620.30">
    <property type="match status" value="1"/>
</dbReference>
<evidence type="ECO:0000313" key="4">
    <source>
        <dbReference type="EMBL" id="RMB56515.1"/>
    </source>
</evidence>
<dbReference type="InterPro" id="IPR024618">
    <property type="entry name" value="DUF3857"/>
</dbReference>
<reference evidence="4 5" key="1">
    <citation type="submission" date="2018-10" db="EMBL/GenBank/DDBJ databases">
        <title>Dokdonia luteus sp. nov., isolated from sea water.</title>
        <authorList>
            <person name="Zhou L.Y."/>
            <person name="Du Z.J."/>
        </authorList>
    </citation>
    <scope>NUCLEOTIDE SEQUENCE [LARGE SCALE GENOMIC DNA]</scope>
    <source>
        <strain evidence="4 5">SH27</strain>
    </source>
</reference>
<dbReference type="Pfam" id="PF12969">
    <property type="entry name" value="DUF3857"/>
    <property type="match status" value="1"/>
</dbReference>
<accession>A0A3M0FVI6</accession>
<sequence>MRYLLIFFVFLFSLNAFSQKPTIGKIPDWVESPPYNTTVKDQEDQSGFYYLLSDRQYHIPKETTYIHLAIKVLNTEGITQMSDITLDFDPTYENLVLHNIDVIRNGERINKLNLSNVQTIQRESNLERKLYDGRLTSLINLRDIREGDILDYSYSIIGENPIYEGGYAGQAYFQFTIPVGEMRCKFIVPKGEDFNFEYYNGAPKAEIIEKDNNLEYSWNLDNVDYKYYDVNTPIWYDDFPYVEISNYDSWESIVNQYVSLYTLNSADKVKLKELVTTEFSSHQDDLSSNKEELVNSLIDFVQDEVRYFGFENGLNSHLPESPLKVLEQRYGDCKGKSFLLSELLNLYGVEAHPMLVHSYNGGVIDDKLPNPNLFDHCVVSYKLEGTQYFVDPTMSNQGLINKKRNFPDYKKGLILKSGEKELVSIPNKTISGIDIQEIYDINKINGSGELTIVTTYTGTNADNIRSDFAQRSTAAIQTDYLQFYSALFPTIKENRKITIEDNKLDGNKLVVRESYIVDSIWSKSPDNDKLIYIEIYPLTLENFVNPPKSPERSGPYSIGYPVNLNYDIAVNLPEKWSFEDYNQEIKSDYFSYSQEISYYLKKLVISYDYQHFKEFVKADDVPKYIADHNKIRDDLSYFITYDLGLSQMAETPGISWISIVIILLTLVLGVYGAYKIYQSYDVPARSSRAKGKPLGGWLILVSIGLILTPIVILYGFITELSFVDAYTWKTLWNTEGIQGKPLLLVVIFELIVNILRIIFTALIIILFFEKRTIVPRLMIVFYASTLLFLMIDAVLVNILVSEAMTPADWAENAKEIGRAFIACAIWIPYFIISERVKDTFVHYGPNYQEQTEKLISTVQTDILRETTETEDDNDRFKPL</sequence>
<feature type="transmembrane region" description="Helical" evidence="1">
    <location>
        <begin position="694"/>
        <end position="717"/>
    </location>
</feature>
<keyword evidence="1" id="KW-0472">Membrane</keyword>
<keyword evidence="1" id="KW-1133">Transmembrane helix</keyword>
<feature type="transmembrane region" description="Helical" evidence="1">
    <location>
        <begin position="779"/>
        <end position="800"/>
    </location>
</feature>
<proteinExistence type="predicted"/>
<feature type="transmembrane region" description="Helical" evidence="1">
    <location>
        <begin position="653"/>
        <end position="674"/>
    </location>
</feature>
<dbReference type="RefSeq" id="WP_121918327.1">
    <property type="nucleotide sequence ID" value="NZ_REFV01000016.1"/>
</dbReference>
<feature type="transmembrane region" description="Helical" evidence="1">
    <location>
        <begin position="816"/>
        <end position="832"/>
    </location>
</feature>
<dbReference type="Pfam" id="PF10754">
    <property type="entry name" value="DUF2569"/>
    <property type="match status" value="1"/>
</dbReference>
<dbReference type="OrthoDB" id="8595007at2"/>
<gene>
    <name evidence="4" type="ORF">EAX61_13980</name>
</gene>
<evidence type="ECO:0000256" key="1">
    <source>
        <dbReference type="SAM" id="Phobius"/>
    </source>
</evidence>
<dbReference type="EMBL" id="REFV01000016">
    <property type="protein sequence ID" value="RMB56515.1"/>
    <property type="molecule type" value="Genomic_DNA"/>
</dbReference>
<organism evidence="4 5">
    <name type="scientific">Dokdonia sinensis</name>
    <dbReference type="NCBI Taxonomy" id="2479847"/>
    <lineage>
        <taxon>Bacteria</taxon>
        <taxon>Pseudomonadati</taxon>
        <taxon>Bacteroidota</taxon>
        <taxon>Flavobacteriia</taxon>
        <taxon>Flavobacteriales</taxon>
        <taxon>Flavobacteriaceae</taxon>
        <taxon>Dokdonia</taxon>
    </lineage>
</organism>
<dbReference type="InterPro" id="IPR038765">
    <property type="entry name" value="Papain-like_cys_pep_sf"/>
</dbReference>
<keyword evidence="1" id="KW-0812">Transmembrane</keyword>
<dbReference type="Proteomes" id="UP000281985">
    <property type="component" value="Unassembled WGS sequence"/>
</dbReference>
<evidence type="ECO:0000256" key="2">
    <source>
        <dbReference type="SAM" id="SignalP"/>
    </source>
</evidence>
<evidence type="ECO:0000259" key="3">
    <source>
        <dbReference type="Pfam" id="PF12969"/>
    </source>
</evidence>
<comment type="caution">
    <text evidence="4">The sequence shown here is derived from an EMBL/GenBank/DDBJ whole genome shotgun (WGS) entry which is preliminary data.</text>
</comment>
<dbReference type="InterPro" id="IPR019690">
    <property type="entry name" value="DUF2569"/>
</dbReference>
<dbReference type="AlphaFoldDB" id="A0A3M0FVI6"/>
<feature type="signal peptide" evidence="2">
    <location>
        <begin position="1"/>
        <end position="18"/>
    </location>
</feature>
<evidence type="ECO:0000313" key="5">
    <source>
        <dbReference type="Proteomes" id="UP000281985"/>
    </source>
</evidence>
<dbReference type="SUPFAM" id="SSF54001">
    <property type="entry name" value="Cysteine proteinases"/>
    <property type="match status" value="1"/>
</dbReference>
<feature type="domain" description="DUF3857" evidence="3">
    <location>
        <begin position="62"/>
        <end position="223"/>
    </location>
</feature>